<keyword evidence="4" id="KW-1185">Reference proteome</keyword>
<evidence type="ECO:0000259" key="2">
    <source>
        <dbReference type="PROSITE" id="PS50943"/>
    </source>
</evidence>
<evidence type="ECO:0000256" key="1">
    <source>
        <dbReference type="ARBA" id="ARBA00023125"/>
    </source>
</evidence>
<dbReference type="SMART" id="SM00530">
    <property type="entry name" value="HTH_XRE"/>
    <property type="match status" value="1"/>
</dbReference>
<dbReference type="OrthoDB" id="1684909at2"/>
<organism evidence="3 4">
    <name type="scientific">Acetonema longum DSM 6540</name>
    <dbReference type="NCBI Taxonomy" id="1009370"/>
    <lineage>
        <taxon>Bacteria</taxon>
        <taxon>Bacillati</taxon>
        <taxon>Bacillota</taxon>
        <taxon>Negativicutes</taxon>
        <taxon>Acetonemataceae</taxon>
        <taxon>Acetonema</taxon>
    </lineage>
</organism>
<dbReference type="GO" id="GO:0003677">
    <property type="term" value="F:DNA binding"/>
    <property type="evidence" value="ECO:0007669"/>
    <property type="project" value="UniProtKB-KW"/>
</dbReference>
<dbReference type="PANTHER" id="PTHR46558">
    <property type="entry name" value="TRACRIPTIONAL REGULATORY PROTEIN-RELATED-RELATED"/>
    <property type="match status" value="1"/>
</dbReference>
<dbReference type="eggNOG" id="COG1396">
    <property type="taxonomic scope" value="Bacteria"/>
</dbReference>
<name>F7NE07_9FIRM</name>
<sequence>MEETIAERLKYLRIRYKLTQKQFAEVLELSQGNVSEMERGKFNPSLDTVLSACSYFKISADWILFGIGAGPGEQNSQEEHAKFIAENSTEYPSQQTTEAVFDPDLKEMIDLIRRVMDTNDQEQRIWAKFQLKRAFADFCTVGVNETSSMPSTDAGNIGKIVKG</sequence>
<evidence type="ECO:0000313" key="3">
    <source>
        <dbReference type="EMBL" id="EGO65662.1"/>
    </source>
</evidence>
<dbReference type="InterPro" id="IPR001387">
    <property type="entry name" value="Cro/C1-type_HTH"/>
</dbReference>
<dbReference type="PANTHER" id="PTHR46558:SF11">
    <property type="entry name" value="HTH-TYPE TRANSCRIPTIONAL REGULATOR XRE"/>
    <property type="match status" value="1"/>
</dbReference>
<proteinExistence type="predicted"/>
<dbReference type="PROSITE" id="PS50943">
    <property type="entry name" value="HTH_CROC1"/>
    <property type="match status" value="1"/>
</dbReference>
<dbReference type="Pfam" id="PF01381">
    <property type="entry name" value="HTH_3"/>
    <property type="match status" value="1"/>
</dbReference>
<reference evidence="3 4" key="1">
    <citation type="journal article" date="2011" name="EMBO J.">
        <title>Structural diversity of bacterial flagellar motors.</title>
        <authorList>
            <person name="Chen S."/>
            <person name="Beeby M."/>
            <person name="Murphy G.E."/>
            <person name="Leadbetter J.R."/>
            <person name="Hendrixson D.R."/>
            <person name="Briegel A."/>
            <person name="Li Z."/>
            <person name="Shi J."/>
            <person name="Tocheva E.I."/>
            <person name="Muller A."/>
            <person name="Dobro M.J."/>
            <person name="Jensen G.J."/>
        </authorList>
    </citation>
    <scope>NUCLEOTIDE SEQUENCE [LARGE SCALE GENOMIC DNA]</scope>
    <source>
        <strain evidence="3 4">DSM 6540</strain>
    </source>
</reference>
<dbReference type="Gene3D" id="1.10.260.40">
    <property type="entry name" value="lambda repressor-like DNA-binding domains"/>
    <property type="match status" value="1"/>
</dbReference>
<dbReference type="EMBL" id="AFGF01000015">
    <property type="protein sequence ID" value="EGO65662.1"/>
    <property type="molecule type" value="Genomic_DNA"/>
</dbReference>
<accession>F7NE07</accession>
<dbReference type="STRING" id="1009370.ALO_01349"/>
<feature type="domain" description="HTH cro/C1-type" evidence="2">
    <location>
        <begin position="9"/>
        <end position="63"/>
    </location>
</feature>
<dbReference type="CDD" id="cd00093">
    <property type="entry name" value="HTH_XRE"/>
    <property type="match status" value="1"/>
</dbReference>
<gene>
    <name evidence="3" type="ORF">ALO_01349</name>
</gene>
<dbReference type="InterPro" id="IPR010982">
    <property type="entry name" value="Lambda_DNA-bd_dom_sf"/>
</dbReference>
<dbReference type="SUPFAM" id="SSF47413">
    <property type="entry name" value="lambda repressor-like DNA-binding domains"/>
    <property type="match status" value="1"/>
</dbReference>
<protein>
    <submittedName>
        <fullName evidence="3">XRE family transcriptional regulator</fullName>
    </submittedName>
</protein>
<dbReference type="AlphaFoldDB" id="F7NE07"/>
<dbReference type="Proteomes" id="UP000003240">
    <property type="component" value="Unassembled WGS sequence"/>
</dbReference>
<dbReference type="RefSeq" id="WP_004092021.1">
    <property type="nucleotide sequence ID" value="NZ_AFGF01000015.1"/>
</dbReference>
<keyword evidence="1" id="KW-0238">DNA-binding</keyword>
<comment type="caution">
    <text evidence="3">The sequence shown here is derived from an EMBL/GenBank/DDBJ whole genome shotgun (WGS) entry which is preliminary data.</text>
</comment>
<evidence type="ECO:0000313" key="4">
    <source>
        <dbReference type="Proteomes" id="UP000003240"/>
    </source>
</evidence>